<dbReference type="Pfam" id="PF06551">
    <property type="entry name" value="DUF1120"/>
    <property type="match status" value="1"/>
</dbReference>
<reference evidence="2 3" key="1">
    <citation type="submission" date="2015-03" db="EMBL/GenBank/DDBJ databases">
        <authorList>
            <consortium name="Pathogen Informatics"/>
            <person name="Murphy D."/>
        </authorList>
    </citation>
    <scope>NUCLEOTIDE SEQUENCE [LARGE SCALE GENOMIC DNA]</scope>
    <source>
        <strain evidence="2 3">IP27818</strain>
    </source>
</reference>
<feature type="signal peptide" evidence="1">
    <location>
        <begin position="1"/>
        <end position="23"/>
    </location>
</feature>
<sequence length="208" mass="21500">MKKQLIALTALSYLIFGFNAANAKAPTAELTVKGQVSPPGCIIMAPDGGVYNVGEIAGHTVKPSALTVLPSITKNWSVICDAETYVSVTGSDNRAGSSTSGGRYGLGFVNGAGKIGDYGVYFSNAKVDGTAKYFRKQEEAAAAILSLSIGPLNGLSWVHANATKAPGKVFSADIEVMPRLGSVADMKGPITENVKIDGSMTLSIIIGI</sequence>
<evidence type="ECO:0000313" key="2">
    <source>
        <dbReference type="EMBL" id="CNF62299.1"/>
    </source>
</evidence>
<dbReference type="EMBL" id="CPZF01000004">
    <property type="protein sequence ID" value="CNF62299.1"/>
    <property type="molecule type" value="Genomic_DNA"/>
</dbReference>
<dbReference type="RefSeq" id="WP_050130758.1">
    <property type="nucleotide sequence ID" value="NZ_CP107080.1"/>
</dbReference>
<protein>
    <submittedName>
        <fullName evidence="2">Beta-fimbriae major subunit</fullName>
    </submittedName>
</protein>
<dbReference type="Proteomes" id="UP000041356">
    <property type="component" value="Unassembled WGS sequence"/>
</dbReference>
<keyword evidence="1" id="KW-0732">Signal</keyword>
<dbReference type="AlphaFoldDB" id="A0A9P1V2B8"/>
<evidence type="ECO:0000256" key="1">
    <source>
        <dbReference type="SAM" id="SignalP"/>
    </source>
</evidence>
<comment type="caution">
    <text evidence="2">The sequence shown here is derived from an EMBL/GenBank/DDBJ whole genome shotgun (WGS) entry which is preliminary data.</text>
</comment>
<dbReference type="InterPro" id="IPR010546">
    <property type="entry name" value="DUF1120"/>
</dbReference>
<accession>A0A9P1V2B8</accession>
<name>A0A9P1V2B8_YEREN</name>
<feature type="chain" id="PRO_5040360059" evidence="1">
    <location>
        <begin position="24"/>
        <end position="208"/>
    </location>
</feature>
<evidence type="ECO:0000313" key="3">
    <source>
        <dbReference type="Proteomes" id="UP000041356"/>
    </source>
</evidence>
<gene>
    <name evidence="2" type="ORF">ERS137939_01934</name>
</gene>
<proteinExistence type="predicted"/>
<organism evidence="2 3">
    <name type="scientific">Yersinia enterocolitica</name>
    <dbReference type="NCBI Taxonomy" id="630"/>
    <lineage>
        <taxon>Bacteria</taxon>
        <taxon>Pseudomonadati</taxon>
        <taxon>Pseudomonadota</taxon>
        <taxon>Gammaproteobacteria</taxon>
        <taxon>Enterobacterales</taxon>
        <taxon>Yersiniaceae</taxon>
        <taxon>Yersinia</taxon>
    </lineage>
</organism>